<dbReference type="InterPro" id="IPR049236">
    <property type="entry name" value="DUF6850"/>
</dbReference>
<reference evidence="4 5" key="1">
    <citation type="submission" date="2020-07" db="EMBL/GenBank/DDBJ databases">
        <title>Chryseobacterium sp.cx-624.</title>
        <authorList>
            <person name="Yang C."/>
        </authorList>
    </citation>
    <scope>NUCLEOTIDE SEQUENCE [LARGE SCALE GENOMIC DNA]</scope>
    <source>
        <strain evidence="4">Cx-624</strain>
        <strain evidence="5">cx-624</strain>
    </source>
</reference>
<feature type="chain" id="PRO_5044656361" description="DUF6850 domain-containing protein" evidence="1">
    <location>
        <begin position="22"/>
        <end position="518"/>
    </location>
</feature>
<evidence type="ECO:0000313" key="4">
    <source>
        <dbReference type="EMBL" id="QMS98306.1"/>
    </source>
</evidence>
<keyword evidence="6" id="KW-1185">Reference proteome</keyword>
<evidence type="ECO:0000256" key="1">
    <source>
        <dbReference type="SAM" id="SignalP"/>
    </source>
</evidence>
<accession>A0A7D7QXX6</accession>
<dbReference type="PROSITE" id="PS51257">
    <property type="entry name" value="PROKAR_LIPOPROTEIN"/>
    <property type="match status" value="1"/>
</dbReference>
<gene>
    <name evidence="4" type="ORF">H1R16_11480</name>
    <name evidence="3" type="ORF">H2507_03985</name>
</gene>
<evidence type="ECO:0000313" key="5">
    <source>
        <dbReference type="Proteomes" id="UP000515349"/>
    </source>
</evidence>
<organism evidence="4 5">
    <name type="scientific">Marnyiella aurantia</name>
    <dbReference type="NCBI Taxonomy" id="2758037"/>
    <lineage>
        <taxon>Bacteria</taxon>
        <taxon>Pseudomonadati</taxon>
        <taxon>Bacteroidota</taxon>
        <taxon>Flavobacteriia</taxon>
        <taxon>Flavobacteriales</taxon>
        <taxon>Weeksellaceae</taxon>
        <taxon>Marnyiella</taxon>
    </lineage>
</organism>
<dbReference type="Proteomes" id="UP000515349">
    <property type="component" value="Chromosome"/>
</dbReference>
<dbReference type="AlphaFoldDB" id="A0A7D7QXX6"/>
<dbReference type="RefSeq" id="WP_181886408.1">
    <property type="nucleotide sequence ID" value="NZ_CP059472.1"/>
</dbReference>
<dbReference type="Pfam" id="PF21012">
    <property type="entry name" value="DUF6850"/>
    <property type="match status" value="1"/>
</dbReference>
<reference evidence="6" key="2">
    <citation type="submission" date="2020-07" db="EMBL/GenBank/DDBJ databases">
        <title>Flavobacterium sp. xlx-214.</title>
        <authorList>
            <person name="Yang C."/>
        </authorList>
    </citation>
    <scope>NUCLEOTIDE SEQUENCE [LARGE SCALE GENOMIC DNA]</scope>
    <source>
        <strain evidence="6">CX-624</strain>
    </source>
</reference>
<evidence type="ECO:0000259" key="2">
    <source>
        <dbReference type="Pfam" id="PF21012"/>
    </source>
</evidence>
<evidence type="ECO:0000313" key="3">
    <source>
        <dbReference type="EMBL" id="MBA5246323.1"/>
    </source>
</evidence>
<proteinExistence type="predicted"/>
<feature type="signal peptide" evidence="1">
    <location>
        <begin position="1"/>
        <end position="21"/>
    </location>
</feature>
<keyword evidence="1" id="KW-0732">Signal</keyword>
<reference evidence="3" key="3">
    <citation type="submission" date="2020-07" db="EMBL/GenBank/DDBJ databases">
        <authorList>
            <person name="Yang C."/>
        </authorList>
    </citation>
    <scope>NUCLEOTIDE SEQUENCE</scope>
    <source>
        <strain evidence="3">Cx-624</strain>
    </source>
</reference>
<dbReference type="EMBL" id="JACEUX010000001">
    <property type="protein sequence ID" value="MBA5246323.1"/>
    <property type="molecule type" value="Genomic_DNA"/>
</dbReference>
<protein>
    <recommendedName>
        <fullName evidence="2">DUF6850 domain-containing protein</fullName>
    </recommendedName>
</protein>
<dbReference type="EMBL" id="CP059472">
    <property type="protein sequence ID" value="QMS98306.1"/>
    <property type="molecule type" value="Genomic_DNA"/>
</dbReference>
<evidence type="ECO:0000313" key="6">
    <source>
        <dbReference type="Proteomes" id="UP000539710"/>
    </source>
</evidence>
<dbReference type="Proteomes" id="UP000539710">
    <property type="component" value="Unassembled WGS sequence"/>
</dbReference>
<name>A0A7D7QXX6_9FLAO</name>
<dbReference type="KEGG" id="cbau:H1R16_11480"/>
<feature type="domain" description="DUF6850" evidence="2">
    <location>
        <begin position="46"/>
        <end position="518"/>
    </location>
</feature>
<sequence>MIKFKAALTISFTLSCIILHAQEQDSLDLMQNQIYRQHFENLKSNPVQYVTLPLADFTETTLQFESRDLNMKRAQTAGQITEYGFATDGIYNISEKLRLFGSFNYGFRTEKDLAYNLTAQRTEENFILNPNYLLVPKAGNWETQEYNVIGGASYRLSFFDFGAAVNYENRSSFRDTDPRPGISSADYSGKAFVGFNLGKHQISFFGHLGRKTEEHDIISVNEYISAPSFPDTFVRFSAGYGRIINFPSYSDFVYKTFSRGYGAGYAFRGERDLITLNSDYSKSIETLFTKDAGGAVYFDESLENMKYRLRNFYAQANWLHSGAEKDIISSAHFKSITGDNYSVPEQGQNFRMTLDQAGFSNAVVWKDSKRVILGLNTSASYTDFSAIDLLGITYKYVKSIELNLTANRDLLYSPGFKLNLEAGLNSYIPVSQSLNYTPASSSDLMFNNVIAPDYAYDSATKLGPQFGLNFYSPITAKTNLRIFTSFAALYAISKEFQHQTGYPGTPNLYFNAGISLSY</sequence>